<evidence type="ECO:0000313" key="2">
    <source>
        <dbReference type="Proteomes" id="UP000391919"/>
    </source>
</evidence>
<dbReference type="AlphaFoldDB" id="A0A5J4JLV9"/>
<dbReference type="RefSeq" id="WP_151680832.1">
    <property type="nucleotide sequence ID" value="NZ_BKZP01000028.1"/>
</dbReference>
<organism evidence="1 2">
    <name type="scientific">Weizmannia acidilactici</name>
    <dbReference type="NCBI Taxonomy" id="2607726"/>
    <lineage>
        <taxon>Bacteria</taxon>
        <taxon>Bacillati</taxon>
        <taxon>Bacillota</taxon>
        <taxon>Bacilli</taxon>
        <taxon>Bacillales</taxon>
        <taxon>Bacillaceae</taxon>
        <taxon>Heyndrickxia</taxon>
    </lineage>
</organism>
<keyword evidence="2" id="KW-1185">Reference proteome</keyword>
<dbReference type="Proteomes" id="UP000391919">
    <property type="component" value="Unassembled WGS sequence"/>
</dbReference>
<name>A0A5J4JLV9_9BACI</name>
<sequence length="81" mass="9477">METKTLFLPYRWTVVIHETYHLYTNQEDQYAFAVLDEDLETVIAFSVNDSSVRVSSCRYDVKQTINVSTRVITIDQQPVED</sequence>
<accession>A0A5J4JLV9</accession>
<evidence type="ECO:0000313" key="1">
    <source>
        <dbReference type="EMBL" id="GER71548.1"/>
    </source>
</evidence>
<comment type="caution">
    <text evidence="1">The sequence shown here is derived from an EMBL/GenBank/DDBJ whole genome shotgun (WGS) entry which is preliminary data.</text>
</comment>
<dbReference type="EMBL" id="BKZQ01000054">
    <property type="protein sequence ID" value="GER71548.1"/>
    <property type="molecule type" value="Genomic_DNA"/>
</dbReference>
<reference evidence="1 2" key="1">
    <citation type="submission" date="2019-09" db="EMBL/GenBank/DDBJ databases">
        <title>Draft genome sequence of Bacillus sp. JC-7.</title>
        <authorList>
            <person name="Tanaka N."/>
            <person name="Shiwa Y."/>
            <person name="Fujita N."/>
            <person name="Tanasupawat S."/>
        </authorList>
    </citation>
    <scope>NUCLEOTIDE SEQUENCE [LARGE SCALE GENOMIC DNA]</scope>
    <source>
        <strain evidence="1 2">JC-7</strain>
    </source>
</reference>
<proteinExistence type="predicted"/>
<gene>
    <name evidence="1" type="ORF">BpJC7_28510</name>
</gene>
<protein>
    <submittedName>
        <fullName evidence="1">Uncharacterized protein</fullName>
    </submittedName>
</protein>